<reference evidence="5 6" key="1">
    <citation type="submission" date="2018-06" db="EMBL/GenBank/DDBJ databases">
        <title>Complete Genomes of Monosporascus.</title>
        <authorList>
            <person name="Robinson A.J."/>
            <person name="Natvig D.O."/>
        </authorList>
    </citation>
    <scope>NUCLEOTIDE SEQUENCE [LARGE SCALE GENOMIC DNA]</scope>
    <source>
        <strain evidence="5 6">CBS 609.92</strain>
    </source>
</reference>
<dbReference type="EMBL" id="QJNS01000009">
    <property type="protein sequence ID" value="RYO94585.1"/>
    <property type="molecule type" value="Genomic_DNA"/>
</dbReference>
<organism evidence="5 6">
    <name type="scientific">Monosporascus cannonballus</name>
    <dbReference type="NCBI Taxonomy" id="155416"/>
    <lineage>
        <taxon>Eukaryota</taxon>
        <taxon>Fungi</taxon>
        <taxon>Dikarya</taxon>
        <taxon>Ascomycota</taxon>
        <taxon>Pezizomycotina</taxon>
        <taxon>Sordariomycetes</taxon>
        <taxon>Xylariomycetidae</taxon>
        <taxon>Xylariales</taxon>
        <taxon>Xylariales incertae sedis</taxon>
        <taxon>Monosporascus</taxon>
    </lineage>
</organism>
<dbReference type="Gene3D" id="3.40.50.720">
    <property type="entry name" value="NAD(P)-binding Rossmann-like Domain"/>
    <property type="match status" value="1"/>
</dbReference>
<dbReference type="SUPFAM" id="SSF51735">
    <property type="entry name" value="NAD(P)-binding Rossmann-fold domains"/>
    <property type="match status" value="1"/>
</dbReference>
<comment type="caution">
    <text evidence="5">The sequence shown here is derived from an EMBL/GenBank/DDBJ whole genome shotgun (WGS) entry which is preliminary data.</text>
</comment>
<name>A0ABY0HKH4_9PEZI</name>
<gene>
    <name evidence="5" type="ORF">DL762_000477</name>
</gene>
<dbReference type="CDD" id="cd05233">
    <property type="entry name" value="SDR_c"/>
    <property type="match status" value="1"/>
</dbReference>
<evidence type="ECO:0000313" key="5">
    <source>
        <dbReference type="EMBL" id="RYO94585.1"/>
    </source>
</evidence>
<dbReference type="PRINTS" id="PR00080">
    <property type="entry name" value="SDRFAMILY"/>
</dbReference>
<comment type="similarity">
    <text evidence="1">Belongs to the short-chain dehydrogenases/reductases (SDR) family.</text>
</comment>
<dbReference type="InterPro" id="IPR043129">
    <property type="entry name" value="ATPase_NBD"/>
</dbReference>
<protein>
    <submittedName>
        <fullName evidence="5">Uncharacterized protein</fullName>
    </submittedName>
</protein>
<dbReference type="Gene3D" id="3.90.640.10">
    <property type="entry name" value="Actin, Chain A, domain 4"/>
    <property type="match status" value="1"/>
</dbReference>
<dbReference type="InterPro" id="IPR020904">
    <property type="entry name" value="Sc_DH/Rdtase_CS"/>
</dbReference>
<proteinExistence type="inferred from homology"/>
<dbReference type="PRINTS" id="PR00081">
    <property type="entry name" value="GDHRDH"/>
</dbReference>
<evidence type="ECO:0000256" key="3">
    <source>
        <dbReference type="ARBA" id="ARBA00023002"/>
    </source>
</evidence>
<evidence type="ECO:0000256" key="4">
    <source>
        <dbReference type="SAM" id="MobiDB-lite"/>
    </source>
</evidence>
<evidence type="ECO:0000313" key="6">
    <source>
        <dbReference type="Proteomes" id="UP000294003"/>
    </source>
</evidence>
<dbReference type="PANTHER" id="PTHR43618">
    <property type="entry name" value="7-ALPHA-HYDROXYSTEROID DEHYDROGENASE"/>
    <property type="match status" value="1"/>
</dbReference>
<dbReference type="PANTHER" id="PTHR43618:SF4">
    <property type="entry name" value="SHORT CHAIN DEHYDROGENASE_REDUCTASE FAMILY (AFU_ORTHOLOGUE AFUA_7G04540)"/>
    <property type="match status" value="1"/>
</dbReference>
<dbReference type="SUPFAM" id="SSF53067">
    <property type="entry name" value="Actin-like ATPase domain"/>
    <property type="match status" value="1"/>
</dbReference>
<dbReference type="Pfam" id="PF00106">
    <property type="entry name" value="adh_short"/>
    <property type="match status" value="1"/>
</dbReference>
<sequence length="930" mass="102737">MPLELPLEEGALGIDLGSTSLRGRIVCPRTSKVIPIQNSQTGPRSNRLTVGDFSVAAYPFGRTGKVYLGDDPDPERESVSLKYAFYVLANGSDELLEQYRLLDKFCSRKDDPVLRKRLQEGLDQLFSRFFGRVKNVCKTRRVLITKIALSIPSQWTLEFEDVYRDVISRAARVVNTSEIEIFFVTETQALAHFICGKYLEILIQHPNGAGSEVFLFLDFGGHNMNSCIYHVGYDTANEPRFYLIGAPVGAGGGSELWEYNVLQKAIEFIETQQGRPRAMSNKHKQRLRDDFDRDKARQALGESQSFQFDATGLDGKPLDISLGPEIVTSCFNEALKRPLEKVEEQLQQLAAMGVKEPRVIVTGGTARHTGLRARLAQLCEEKYRTHPPVWEEDLEADEYTVKVAEGAAYAVSNPVTVEKFFDRGAAFGIQKLRRWTRDSSSSEENWDDIAEFLMSKDRQGTRIKISVNGLDKLKIICDPFFSPDGDDDNLHYSNCYDILPLGQPTQGDWYYSMTLDGDGDNMCMVLERSLRPHKKYRASFFDETRIPLFYEKGSNCVQVGYEHADPSALLASVVERYRSSTTAKRKAPRSDMEDTSTDASIQDRQNDSMEFQYIRPMCSFAVPPYMMDGPHPLSAASLFSLTGSVAVVTGGGTGVGLMIAQTLAANGAKVYITGRRKDVIETSARVHGSPDKLGPQGGSIIPIVMDVTSKDSIKAVVAEISEGEGHLDLLVNNAGFWAGRALAKPEEGPEAFGNAMFAESIEDAWQKAFLTNSTSPYFVTAAFLPLLAKAAQGPTGRVGSVINNTSASGFLRLTLNGQFSYNVSKAAANHLTRQMALDLSHENIRVRVNGIALGYFPSEMTTAGSDQNNESTYSLDEFRQFTSSMGARVQRMGGPRDIASAILLLATNEYMWGEIIIVDGGFALSVPGNM</sequence>
<keyword evidence="3" id="KW-0560">Oxidoreductase</keyword>
<dbReference type="PROSITE" id="PS00061">
    <property type="entry name" value="ADH_SHORT"/>
    <property type="match status" value="1"/>
</dbReference>
<accession>A0ABY0HKH4</accession>
<dbReference type="Gene3D" id="3.30.420.40">
    <property type="match status" value="2"/>
</dbReference>
<keyword evidence="2" id="KW-0521">NADP</keyword>
<dbReference type="InterPro" id="IPR036291">
    <property type="entry name" value="NAD(P)-bd_dom_sf"/>
</dbReference>
<dbReference type="CDD" id="cd10170">
    <property type="entry name" value="ASKHA_NBD_HSP70"/>
    <property type="match status" value="1"/>
</dbReference>
<keyword evidence="6" id="KW-1185">Reference proteome</keyword>
<dbReference type="Proteomes" id="UP000294003">
    <property type="component" value="Unassembled WGS sequence"/>
</dbReference>
<dbReference type="InterPro" id="IPR002347">
    <property type="entry name" value="SDR_fam"/>
</dbReference>
<evidence type="ECO:0000256" key="2">
    <source>
        <dbReference type="ARBA" id="ARBA00022857"/>
    </source>
</evidence>
<dbReference type="InterPro" id="IPR052178">
    <property type="entry name" value="Sec_Metab_Biosynth_SDR"/>
</dbReference>
<evidence type="ECO:0000256" key="1">
    <source>
        <dbReference type="ARBA" id="ARBA00006484"/>
    </source>
</evidence>
<feature type="region of interest" description="Disordered" evidence="4">
    <location>
        <begin position="581"/>
        <end position="603"/>
    </location>
</feature>